<reference evidence="2 3" key="1">
    <citation type="submission" date="2018-08" db="EMBL/GenBank/DDBJ databases">
        <title>A genome reference for cultivated species of the human gut microbiota.</title>
        <authorList>
            <person name="Zou Y."/>
            <person name="Xue W."/>
            <person name="Luo G."/>
        </authorList>
    </citation>
    <scope>NUCLEOTIDE SEQUENCE [LARGE SCALE GENOMIC DNA]</scope>
    <source>
        <strain evidence="2 3">OF02-6LB</strain>
    </source>
</reference>
<comment type="caution">
    <text evidence="2">The sequence shown here is derived from an EMBL/GenBank/DDBJ whole genome shotgun (WGS) entry which is preliminary data.</text>
</comment>
<dbReference type="Pfam" id="PF11888">
    <property type="entry name" value="DUF3408"/>
    <property type="match status" value="1"/>
</dbReference>
<protein>
    <submittedName>
        <fullName evidence="2">DUF3408 domain-containing protein</fullName>
    </submittedName>
</protein>
<sequence>MKKRRNEEPIDEELLMRMMAGEKVRSDGNGGAEDTEEGETGRRGTAVPMEKMRGGKTANAKRCKPRQTSDYETTYLKGMDIPARYGKPVYVRREYHERIAKISVMLTGGRVSLSAYIDNVLAQHFEQYREEIEEAYAGKLENLF</sequence>
<proteinExistence type="predicted"/>
<evidence type="ECO:0000313" key="2">
    <source>
        <dbReference type="EMBL" id="RGY21666.1"/>
    </source>
</evidence>
<dbReference type="Proteomes" id="UP000284431">
    <property type="component" value="Unassembled WGS sequence"/>
</dbReference>
<organism evidence="2 3">
    <name type="scientific">Bacteroides caccae</name>
    <dbReference type="NCBI Taxonomy" id="47678"/>
    <lineage>
        <taxon>Bacteria</taxon>
        <taxon>Pseudomonadati</taxon>
        <taxon>Bacteroidota</taxon>
        <taxon>Bacteroidia</taxon>
        <taxon>Bacteroidales</taxon>
        <taxon>Bacteroidaceae</taxon>
        <taxon>Bacteroides</taxon>
    </lineage>
</organism>
<accession>A0A413IUN5</accession>
<dbReference type="RefSeq" id="WP_115474467.1">
    <property type="nucleotide sequence ID" value="NZ_JADNGD010000041.1"/>
</dbReference>
<feature type="region of interest" description="Disordered" evidence="1">
    <location>
        <begin position="1"/>
        <end position="66"/>
    </location>
</feature>
<dbReference type="EMBL" id="QSCS01000050">
    <property type="protein sequence ID" value="RGY21666.1"/>
    <property type="molecule type" value="Genomic_DNA"/>
</dbReference>
<dbReference type="AlphaFoldDB" id="A0A413IUN5"/>
<name>A0A413IUN5_9BACE</name>
<dbReference type="InterPro" id="IPR021823">
    <property type="entry name" value="DUF3408"/>
</dbReference>
<evidence type="ECO:0000256" key="1">
    <source>
        <dbReference type="SAM" id="MobiDB-lite"/>
    </source>
</evidence>
<evidence type="ECO:0000313" key="3">
    <source>
        <dbReference type="Proteomes" id="UP000284431"/>
    </source>
</evidence>
<gene>
    <name evidence="2" type="ORF">DXA49_21040</name>
</gene>